<dbReference type="Gene3D" id="3.40.50.300">
    <property type="entry name" value="P-loop containing nucleotide triphosphate hydrolases"/>
    <property type="match status" value="1"/>
</dbReference>
<dbReference type="InterPro" id="IPR027417">
    <property type="entry name" value="P-loop_NTPase"/>
</dbReference>
<evidence type="ECO:0000256" key="1">
    <source>
        <dbReference type="SAM" id="MobiDB-lite"/>
    </source>
</evidence>
<keyword evidence="2" id="KW-0732">Signal</keyword>
<feature type="compositionally biased region" description="Basic and acidic residues" evidence="1">
    <location>
        <begin position="499"/>
        <end position="536"/>
    </location>
</feature>
<feature type="chain" id="PRO_5041906691" description="Sulfotransferase" evidence="2">
    <location>
        <begin position="25"/>
        <end position="658"/>
    </location>
</feature>
<keyword evidence="4" id="KW-1185">Reference proteome</keyword>
<name>A0AAE0FE99_9CHLO</name>
<feature type="signal peptide" evidence="2">
    <location>
        <begin position="1"/>
        <end position="24"/>
    </location>
</feature>
<proteinExistence type="predicted"/>
<dbReference type="EMBL" id="LGRX02019917">
    <property type="protein sequence ID" value="KAK3257984.1"/>
    <property type="molecule type" value="Genomic_DNA"/>
</dbReference>
<evidence type="ECO:0008006" key="5">
    <source>
        <dbReference type="Google" id="ProtNLM"/>
    </source>
</evidence>
<evidence type="ECO:0000313" key="4">
    <source>
        <dbReference type="Proteomes" id="UP001190700"/>
    </source>
</evidence>
<feature type="compositionally biased region" description="Basic and acidic residues" evidence="1">
    <location>
        <begin position="432"/>
        <end position="446"/>
    </location>
</feature>
<evidence type="ECO:0000313" key="3">
    <source>
        <dbReference type="EMBL" id="KAK3257984.1"/>
    </source>
</evidence>
<accession>A0AAE0FE99</accession>
<protein>
    <recommendedName>
        <fullName evidence="5">Sulfotransferase</fullName>
    </recommendedName>
</protein>
<sequence>MRYTNPLMFYLALLLLISAGVVSSQNSNKSLQLLRSDKTKRTEFSENLSFPGKASRNSLSGGCQPATRKVIVITGQGGSGTTAMTALLQHMGVFVKTGMRTGDRNSHCPYPQPGPRATPSVGSGDALLACGAVKNHASSTKCSNRHLSFSVVKKKAFTSVEKLIEGTGTLCYNASLFKDARALQDSYLQLKDGIAEIGKLLEACAQDKYIPRCPAATGFKHILSLGMIPQISQLAKTGEQEVILLHILRDGRDMAFSHHREAFEYLHGALKLPKDPSNPSDPGPLPEPQDPISKMIMWSQLNLQAHQCASEVMPAGAYVMVRVEDMLNQSSRVAAITDLGKRLGLPVDSAMLPTLTAVFDHAIGDDQGMVNGSSWEAAEYGAWRRRRAGYLEQVERAGHHALRLFGYPEMPRRNASANDTDAELTSEGSPDDPERVEGAHGTRVEESSEQDGGQMEGADEEGRDKSVSIKVQEGQESARDEDEAEGSVNSASEAQGVQAEEKSWVERARNQGDGEEGRQAQEAKDRRRDEERKVQGAEEIIQQPEGSGEGVGEEDRHAKGATKESQQLESAGDEVQRVEGATEDGQQVERAEEGGQRTEQAMQQGARKRHQTLDVTKRDSVKNLLLEPKRMQVDPPEEEPMMATRGFRLASGNYAAMA</sequence>
<evidence type="ECO:0000256" key="2">
    <source>
        <dbReference type="SAM" id="SignalP"/>
    </source>
</evidence>
<dbReference type="AlphaFoldDB" id="A0AAE0FE99"/>
<feature type="compositionally biased region" description="Basic and acidic residues" evidence="1">
    <location>
        <begin position="553"/>
        <end position="562"/>
    </location>
</feature>
<feature type="compositionally biased region" description="Basic and acidic residues" evidence="1">
    <location>
        <begin position="587"/>
        <end position="596"/>
    </location>
</feature>
<organism evidence="3 4">
    <name type="scientific">Cymbomonas tetramitiformis</name>
    <dbReference type="NCBI Taxonomy" id="36881"/>
    <lineage>
        <taxon>Eukaryota</taxon>
        <taxon>Viridiplantae</taxon>
        <taxon>Chlorophyta</taxon>
        <taxon>Pyramimonadophyceae</taxon>
        <taxon>Pyramimonadales</taxon>
        <taxon>Pyramimonadaceae</taxon>
        <taxon>Cymbomonas</taxon>
    </lineage>
</organism>
<feature type="region of interest" description="Disordered" evidence="1">
    <location>
        <begin position="411"/>
        <end position="619"/>
    </location>
</feature>
<dbReference type="SUPFAM" id="SSF52540">
    <property type="entry name" value="P-loop containing nucleoside triphosphate hydrolases"/>
    <property type="match status" value="1"/>
</dbReference>
<comment type="caution">
    <text evidence="3">The sequence shown here is derived from an EMBL/GenBank/DDBJ whole genome shotgun (WGS) entry which is preliminary data.</text>
</comment>
<reference evidence="3 4" key="1">
    <citation type="journal article" date="2015" name="Genome Biol. Evol.">
        <title>Comparative Genomics of a Bacterivorous Green Alga Reveals Evolutionary Causalities and Consequences of Phago-Mixotrophic Mode of Nutrition.</title>
        <authorList>
            <person name="Burns J.A."/>
            <person name="Paasch A."/>
            <person name="Narechania A."/>
            <person name="Kim E."/>
        </authorList>
    </citation>
    <scope>NUCLEOTIDE SEQUENCE [LARGE SCALE GENOMIC DNA]</scope>
    <source>
        <strain evidence="3 4">PLY_AMNH</strain>
    </source>
</reference>
<dbReference type="Proteomes" id="UP001190700">
    <property type="component" value="Unassembled WGS sequence"/>
</dbReference>
<gene>
    <name evidence="3" type="ORF">CYMTET_32949</name>
</gene>